<dbReference type="OrthoDB" id="11363at10239"/>
<protein>
    <recommendedName>
        <fullName evidence="4">Gp165</fullName>
    </recommendedName>
</protein>
<dbReference type="EMBL" id="GU071103">
    <property type="protein sequence ID" value="ADO98936.1"/>
    <property type="molecule type" value="Genomic_DNA"/>
</dbReference>
<keyword evidence="3" id="KW-1185">Reference proteome</keyword>
<feature type="compositionally biased region" description="Low complexity" evidence="1">
    <location>
        <begin position="401"/>
        <end position="422"/>
    </location>
</feature>
<feature type="compositionally biased region" description="Polar residues" evidence="1">
    <location>
        <begin position="386"/>
        <end position="397"/>
    </location>
</feature>
<dbReference type="Proteomes" id="UP000006532">
    <property type="component" value="Segment"/>
</dbReference>
<evidence type="ECO:0000313" key="3">
    <source>
        <dbReference type="Proteomes" id="UP000006532"/>
    </source>
</evidence>
<proteinExistence type="predicted"/>
<name>E3SNT5_9CAUD</name>
<dbReference type="RefSeq" id="YP_004324998.1">
    <property type="nucleotide sequence ID" value="NC_015290.1"/>
</dbReference>
<gene>
    <name evidence="2" type="ORF">PSSM7_171</name>
</gene>
<reference evidence="2 3" key="1">
    <citation type="journal article" date="2010" name="Environ. Microbiol.">
        <title>Genomic analysis of oceanic cyanobacterial myoviruses compared with T4-like myoviruses from diverse hosts and environments.</title>
        <authorList>
            <person name="Sullivan M.B."/>
            <person name="Huang K.H."/>
            <person name="Ignacio-Espinoza J.C."/>
            <person name="Berlin A.M."/>
            <person name="Kelly L."/>
            <person name="Weigele P.R."/>
            <person name="DeFrancesco A.S."/>
            <person name="Kern S.E."/>
            <person name="Thompson L.R."/>
            <person name="Young S."/>
            <person name="Yandava C."/>
            <person name="Fu R."/>
            <person name="Krastins B."/>
            <person name="Chase M."/>
            <person name="Sarracino D."/>
            <person name="Osburne M.S."/>
            <person name="Henn M.R."/>
            <person name="Chisholm S.W."/>
        </authorList>
    </citation>
    <scope>NUCLEOTIDE SEQUENCE [LARGE SCALE GENOMIC DNA]</scope>
    <source>
        <strain evidence="2">NATL1A-15</strain>
    </source>
</reference>
<dbReference type="GeneID" id="10329437"/>
<organism evidence="2 3">
    <name type="scientific">Prochlorococcus phage P-SSM7</name>
    <dbReference type="NCBI Taxonomy" id="445688"/>
    <lineage>
        <taxon>Viruses</taxon>
        <taxon>Duplodnaviria</taxon>
        <taxon>Heunggongvirae</taxon>
        <taxon>Uroviricota</taxon>
        <taxon>Caudoviricetes</taxon>
        <taxon>Pantevenvirales</taxon>
        <taxon>Kyanoviridae</taxon>
        <taxon>Palaemonvirus</taxon>
        <taxon>Palaemonvirus pssm7</taxon>
    </lineage>
</organism>
<accession>E3SNT5</accession>
<feature type="region of interest" description="Disordered" evidence="1">
    <location>
        <begin position="363"/>
        <end position="422"/>
    </location>
</feature>
<dbReference type="KEGG" id="vg:10329437"/>
<evidence type="ECO:0000313" key="2">
    <source>
        <dbReference type="EMBL" id="ADO98936.1"/>
    </source>
</evidence>
<feature type="compositionally biased region" description="Basic and acidic residues" evidence="1">
    <location>
        <begin position="72"/>
        <end position="87"/>
    </location>
</feature>
<feature type="compositionally biased region" description="Polar residues" evidence="1">
    <location>
        <begin position="369"/>
        <end position="379"/>
    </location>
</feature>
<evidence type="ECO:0000256" key="1">
    <source>
        <dbReference type="SAM" id="MobiDB-lite"/>
    </source>
</evidence>
<feature type="region of interest" description="Disordered" evidence="1">
    <location>
        <begin position="68"/>
        <end position="96"/>
    </location>
</feature>
<evidence type="ECO:0008006" key="4">
    <source>
        <dbReference type="Google" id="ProtNLM"/>
    </source>
</evidence>
<sequence>MGIQRDWGRHLKQWRSTQPQCEYINSDNRPFSRNWRRSYYGKRNIFLRCIRSLQSKYLHNDNSRCGVSIHPELSRPRHDKSNSHTESNRNPVRHGHNKRVYAVAAAVLSFNSLPIGALAQGVGGVSATANPIANSSGSVTNQAIQVLQGPYVTNTYGGGVSCQGTTLNMTPYIQFADSRKDPWEDFYNEPQYNNTDVSGKMTPTYVNVKNYPWEDWYDDRTYTNDAGETVRWFPDGSDITIIQDVDGANGVPDIIDTGGEMTPTWYKPVRTDMKANQSFNLGLSATLSIPLNRGMQRKCAEAATAQVAAVNQSTANKRLDFEIARLKNCGELMKAGIMFHPNSPYASICADVVVTAPGGQIIPHEHQIPQPQWTNPSSSKEVDLSSLGTSQSVSPVNSGGVLPSSQEVSESSPSLSSRQVSQPSAKDLLGVWQIGQTQLPQSQSLP</sequence>